<name>A0ABR9GG63_9GAMM</name>
<accession>A0ABR9GG63</accession>
<organism evidence="2 3">
    <name type="scientific">Dyella acidiphila</name>
    <dbReference type="NCBI Taxonomy" id="2775866"/>
    <lineage>
        <taxon>Bacteria</taxon>
        <taxon>Pseudomonadati</taxon>
        <taxon>Pseudomonadota</taxon>
        <taxon>Gammaproteobacteria</taxon>
        <taxon>Lysobacterales</taxon>
        <taxon>Rhodanobacteraceae</taxon>
        <taxon>Dyella</taxon>
    </lineage>
</organism>
<dbReference type="PROSITE" id="PS51257">
    <property type="entry name" value="PROKAR_LIPOPROTEIN"/>
    <property type="match status" value="1"/>
</dbReference>
<evidence type="ECO:0008006" key="4">
    <source>
        <dbReference type="Google" id="ProtNLM"/>
    </source>
</evidence>
<feature type="signal peptide" evidence="1">
    <location>
        <begin position="1"/>
        <end position="22"/>
    </location>
</feature>
<keyword evidence="1" id="KW-0732">Signal</keyword>
<evidence type="ECO:0000313" key="2">
    <source>
        <dbReference type="EMBL" id="MBE1163034.1"/>
    </source>
</evidence>
<reference evidence="2 3" key="1">
    <citation type="submission" date="2020-09" db="EMBL/GenBank/DDBJ databases">
        <title>Dyella sp. 7MK23 isolated from forest soil.</title>
        <authorList>
            <person name="Fu J."/>
        </authorList>
    </citation>
    <scope>NUCLEOTIDE SEQUENCE [LARGE SCALE GENOMIC DNA]</scope>
    <source>
        <strain evidence="2 3">7MK23</strain>
    </source>
</reference>
<sequence>MDNRVFWSMLCALLVFSGFCGAGYACVYAAQREALAVARVQADDQARAEAVAETERTQQQQAYPQWIHERELLQPNQRCLGGVVVEQRGSTYTQIGYPGHPAHCVGDYADQPMR</sequence>
<dbReference type="RefSeq" id="WP_192557879.1">
    <property type="nucleotide sequence ID" value="NZ_JACZZA010000023.1"/>
</dbReference>
<dbReference type="Proteomes" id="UP000651010">
    <property type="component" value="Unassembled WGS sequence"/>
</dbReference>
<evidence type="ECO:0000256" key="1">
    <source>
        <dbReference type="SAM" id="SignalP"/>
    </source>
</evidence>
<comment type="caution">
    <text evidence="2">The sequence shown here is derived from an EMBL/GenBank/DDBJ whole genome shotgun (WGS) entry which is preliminary data.</text>
</comment>
<keyword evidence="3" id="KW-1185">Reference proteome</keyword>
<proteinExistence type="predicted"/>
<dbReference type="EMBL" id="JACZZA010000023">
    <property type="protein sequence ID" value="MBE1163034.1"/>
    <property type="molecule type" value="Genomic_DNA"/>
</dbReference>
<gene>
    <name evidence="2" type="ORF">IGX34_21830</name>
</gene>
<protein>
    <recommendedName>
        <fullName evidence="4">DUF4124 domain-containing protein</fullName>
    </recommendedName>
</protein>
<evidence type="ECO:0000313" key="3">
    <source>
        <dbReference type="Proteomes" id="UP000651010"/>
    </source>
</evidence>
<feature type="chain" id="PRO_5046501398" description="DUF4124 domain-containing protein" evidence="1">
    <location>
        <begin position="23"/>
        <end position="114"/>
    </location>
</feature>